<keyword evidence="6" id="KW-0143">Chaperone</keyword>
<organism evidence="11">
    <name type="scientific">hydrothermal vent metagenome</name>
    <dbReference type="NCBI Taxonomy" id="652676"/>
    <lineage>
        <taxon>unclassified sequences</taxon>
        <taxon>metagenomes</taxon>
        <taxon>ecological metagenomes</taxon>
    </lineage>
</organism>
<protein>
    <recommendedName>
        <fullName evidence="8">Ancillary SecYEG translocon subunit</fullName>
    </recommendedName>
</protein>
<accession>A0A1W1DR43</accession>
<evidence type="ECO:0000256" key="4">
    <source>
        <dbReference type="ARBA" id="ARBA00022989"/>
    </source>
</evidence>
<dbReference type="InterPro" id="IPR026039">
    <property type="entry name" value="YfgM"/>
</dbReference>
<sequence>MKNFINVGKTEEEQAEQIKKWIRENGMQIIAGVVIGLTAIWGLDYYKNYQYEQSIQARSSYLSVVSNSNNVQALTALQNNHADSGYTQQAVLMMAKHAVDAQNYQQALDYLSPLISSDNQFIAHTAKLRSASIHLEMGNHDQALSVLGSNESSEFSSLYDHTKGDIYLSLNNIDSAKKHYQLALGQLSADSELKNLIQIKLNDLN</sequence>
<proteinExistence type="inferred from homology"/>
<dbReference type="AlphaFoldDB" id="A0A1W1DR43"/>
<dbReference type="GO" id="GO:0005886">
    <property type="term" value="C:plasma membrane"/>
    <property type="evidence" value="ECO:0007669"/>
    <property type="project" value="UniProtKB-SubCell"/>
</dbReference>
<dbReference type="Pfam" id="PF09976">
    <property type="entry name" value="TPR_21"/>
    <property type="match status" value="1"/>
</dbReference>
<evidence type="ECO:0000256" key="6">
    <source>
        <dbReference type="ARBA" id="ARBA00023186"/>
    </source>
</evidence>
<evidence type="ECO:0000256" key="8">
    <source>
        <dbReference type="ARBA" id="ARBA00024235"/>
    </source>
</evidence>
<gene>
    <name evidence="11" type="ORF">MNB_SUP05-7-778</name>
</gene>
<evidence type="ECO:0000259" key="10">
    <source>
        <dbReference type="Pfam" id="PF09976"/>
    </source>
</evidence>
<keyword evidence="3 9" id="KW-0812">Transmembrane</keyword>
<name>A0A1W1DR43_9ZZZZ</name>
<dbReference type="SUPFAM" id="SSF48452">
    <property type="entry name" value="TPR-like"/>
    <property type="match status" value="1"/>
</dbReference>
<evidence type="ECO:0000256" key="3">
    <source>
        <dbReference type="ARBA" id="ARBA00022692"/>
    </source>
</evidence>
<evidence type="ECO:0000256" key="5">
    <source>
        <dbReference type="ARBA" id="ARBA00023136"/>
    </source>
</evidence>
<evidence type="ECO:0000256" key="2">
    <source>
        <dbReference type="ARBA" id="ARBA00022475"/>
    </source>
</evidence>
<dbReference type="PANTHER" id="PTHR38035">
    <property type="entry name" value="UPF0070 PROTEIN YFGM"/>
    <property type="match status" value="1"/>
</dbReference>
<feature type="domain" description="Ancillary SecYEG translocon subunit/Cell division coordinator CpoB TPR" evidence="10">
    <location>
        <begin position="19"/>
        <end position="205"/>
    </location>
</feature>
<dbReference type="PANTHER" id="PTHR38035:SF1">
    <property type="entry name" value="ANCILLARY SECYEG TRANSLOCON SUBUNIT"/>
    <property type="match status" value="1"/>
</dbReference>
<dbReference type="InterPro" id="IPR018704">
    <property type="entry name" value="SecYEG/CpoB_TPR"/>
</dbReference>
<evidence type="ECO:0000256" key="9">
    <source>
        <dbReference type="SAM" id="Phobius"/>
    </source>
</evidence>
<evidence type="ECO:0000256" key="1">
    <source>
        <dbReference type="ARBA" id="ARBA00004401"/>
    </source>
</evidence>
<comment type="subcellular location">
    <subcellularLocation>
        <location evidence="1">Cell membrane</location>
        <topology evidence="1">Single-pass type II membrane protein</topology>
    </subcellularLocation>
</comment>
<dbReference type="PIRSF" id="PIRSF006170">
    <property type="entry name" value="YfgM"/>
    <property type="match status" value="1"/>
</dbReference>
<feature type="transmembrane region" description="Helical" evidence="9">
    <location>
        <begin position="29"/>
        <end position="46"/>
    </location>
</feature>
<dbReference type="Gene3D" id="1.25.40.10">
    <property type="entry name" value="Tetratricopeptide repeat domain"/>
    <property type="match status" value="1"/>
</dbReference>
<keyword evidence="4 9" id="KW-1133">Transmembrane helix</keyword>
<reference evidence="11" key="1">
    <citation type="submission" date="2016-10" db="EMBL/GenBank/DDBJ databases">
        <authorList>
            <person name="de Groot N.N."/>
        </authorList>
    </citation>
    <scope>NUCLEOTIDE SEQUENCE</scope>
</reference>
<keyword evidence="2" id="KW-1003">Cell membrane</keyword>
<comment type="similarity">
    <text evidence="7">Belongs to the YfgM family.</text>
</comment>
<evidence type="ECO:0000313" key="11">
    <source>
        <dbReference type="EMBL" id="SFV84171.1"/>
    </source>
</evidence>
<dbReference type="GO" id="GO:0044877">
    <property type="term" value="F:protein-containing complex binding"/>
    <property type="evidence" value="ECO:0007669"/>
    <property type="project" value="InterPro"/>
</dbReference>
<evidence type="ECO:0000256" key="7">
    <source>
        <dbReference type="ARBA" id="ARBA00024197"/>
    </source>
</evidence>
<dbReference type="EMBL" id="FPHW01000097">
    <property type="protein sequence ID" value="SFV84171.1"/>
    <property type="molecule type" value="Genomic_DNA"/>
</dbReference>
<dbReference type="InterPro" id="IPR011990">
    <property type="entry name" value="TPR-like_helical_dom_sf"/>
</dbReference>
<keyword evidence="5 9" id="KW-0472">Membrane</keyword>